<proteinExistence type="predicted"/>
<keyword evidence="3" id="KW-1185">Reference proteome</keyword>
<comment type="caution">
    <text evidence="2">The sequence shown here is derived from an EMBL/GenBank/DDBJ whole genome shotgun (WGS) entry which is preliminary data.</text>
</comment>
<dbReference type="AlphaFoldDB" id="A0AAN6G769"/>
<feature type="region of interest" description="Disordered" evidence="1">
    <location>
        <begin position="60"/>
        <end position="85"/>
    </location>
</feature>
<dbReference type="Proteomes" id="UP001176521">
    <property type="component" value="Unassembled WGS sequence"/>
</dbReference>
<protein>
    <submittedName>
        <fullName evidence="2">Uncharacterized protein</fullName>
    </submittedName>
</protein>
<evidence type="ECO:0000313" key="2">
    <source>
        <dbReference type="EMBL" id="KAK0520236.1"/>
    </source>
</evidence>
<dbReference type="EMBL" id="JAPDMQ010000825">
    <property type="protein sequence ID" value="KAK0520236.1"/>
    <property type="molecule type" value="Genomic_DNA"/>
</dbReference>
<sequence length="866" mass="96433">MDWPPECFEWVPGQEGKRVRCTICAESASSSTGFKRSTAMAHAATARHTKALHVKQHVRKTQLPSSDDVANHMDGNPSSSPPHPFPLFCDDDLEPDLDVRMADDEQHKDGCSRAISPALTAAELPGRLDSDASDAYSSDGDESVNDAQLLDDVPRLQQLADGDFKPFPSRVVFLVHIIASNPRNPLSVPQIKLILQLLKWLGFSDTPSYDKYRKGVQEATKTIIRGEERVHELRGREDHMFCKTSIKAELARDFANPEARKSMTLYPRDDPDIIDFMDGQWAHAIRDARAPPMVRLLDGRHAFRDEPVQLADGRTFFVRAWFQKGGTTYGRGLSCRRHQQYAHLLVVTSEQEQAFSTTMISSTGPELARKGFTRVLWDDEEVEAIAEQRTLAAGREVFTIFVRVFIDDLSGAMSKRWDVHHALTFQNANLSRDYLGRDASMKLFSASPSASAAEIMEAFLDELGLEILGRQEASRKASPSSYASLLMAGRPPPQTSSGTPGHRTHGRLMLAHFSGNSTRKFEPAVHTPLELLHTVLLGYVKYLFRVSISALTDIDKTRLSAWLSDADVDGLALDANVRGGYLVRHAQSLNGKDFRAALQIMPTAINNLLHNGEHEDKLHDIAAAWYAAGRLGSLLYVQLIPRTELVTYKENLSDALRYFFWTMSKASPSYITTKPKLHLLVHAVQQIDELGPLSALTSEHFESFNSVIRSACIYSNRQRPSRDIATRLLLQQDIRHIVSGGRLNDGGQPGLGLQTLLSSKTGKLIVDMFGVASRKGSSAEGSVQSEPAGEVHHHFFADEAHAAMWLGEPAHFEEPDRTRSYQQVRSYVARGSKDIVKVDSCVKIHRVLARDQLYLQATTDLVMPRS</sequence>
<gene>
    <name evidence="2" type="ORF">OC842_007165</name>
</gene>
<evidence type="ECO:0000256" key="1">
    <source>
        <dbReference type="SAM" id="MobiDB-lite"/>
    </source>
</evidence>
<dbReference type="PANTHER" id="PTHR31912:SF34">
    <property type="entry name" value="NOTOCHORD-RELATED PROTEIN"/>
    <property type="match status" value="1"/>
</dbReference>
<dbReference type="PANTHER" id="PTHR31912">
    <property type="entry name" value="IP13529P"/>
    <property type="match status" value="1"/>
</dbReference>
<organism evidence="2 3">
    <name type="scientific">Tilletia horrida</name>
    <dbReference type="NCBI Taxonomy" id="155126"/>
    <lineage>
        <taxon>Eukaryota</taxon>
        <taxon>Fungi</taxon>
        <taxon>Dikarya</taxon>
        <taxon>Basidiomycota</taxon>
        <taxon>Ustilaginomycotina</taxon>
        <taxon>Exobasidiomycetes</taxon>
        <taxon>Tilletiales</taxon>
        <taxon>Tilletiaceae</taxon>
        <taxon>Tilletia</taxon>
    </lineage>
</organism>
<feature type="region of interest" description="Disordered" evidence="1">
    <location>
        <begin position="122"/>
        <end position="145"/>
    </location>
</feature>
<reference evidence="2" key="1">
    <citation type="journal article" date="2023" name="PhytoFront">
        <title>Draft Genome Resources of Seven Strains of Tilletia horrida, Causal Agent of Kernel Smut of Rice.</title>
        <authorList>
            <person name="Khanal S."/>
            <person name="Antony Babu S."/>
            <person name="Zhou X.G."/>
        </authorList>
    </citation>
    <scope>NUCLEOTIDE SEQUENCE</scope>
    <source>
        <strain evidence="2">TX3</strain>
    </source>
</reference>
<evidence type="ECO:0000313" key="3">
    <source>
        <dbReference type="Proteomes" id="UP001176521"/>
    </source>
</evidence>
<name>A0AAN6G769_9BASI</name>
<accession>A0AAN6G769</accession>